<protein>
    <submittedName>
        <fullName evidence="1">Uncharacterized protein</fullName>
    </submittedName>
</protein>
<sequence>MLISLSAKNKLGFIKGTVTTPGEKDPEYSLWQRCNAMVLSWIFNSLSQDLIHRVLYAETPSEIWTDLEERFSQAPQSHAHVKIMLMHPLPTVKKAYSFLCEEEKQRGLDETKSSDLIHAMSIHTYDNSKESQPVASRQQKQWSSTHSKPQGNRKPLHCSYCEGTTHTVDRCYFLNGFPIGHKLHGKNVQPLNRSRKTIAYQANTEVISDSHKPLTDPTPQFTPEELAQIKAFFNGKKSVQANYTSISAPFCSSFTAQKTNLSH</sequence>
<gene>
    <name evidence="1" type="ORF">Pint_13694</name>
</gene>
<keyword evidence="2" id="KW-1185">Reference proteome</keyword>
<name>A0ACC0Y939_9ROSI</name>
<comment type="caution">
    <text evidence="1">The sequence shown here is derived from an EMBL/GenBank/DDBJ whole genome shotgun (WGS) entry which is preliminary data.</text>
</comment>
<evidence type="ECO:0000313" key="1">
    <source>
        <dbReference type="EMBL" id="KAJ0031129.1"/>
    </source>
</evidence>
<reference evidence="2" key="1">
    <citation type="journal article" date="2023" name="G3 (Bethesda)">
        <title>Genome assembly and association tests identify interacting loci associated with vigor, precocity, and sex in interspecific pistachio rootstocks.</title>
        <authorList>
            <person name="Palmer W."/>
            <person name="Jacygrad E."/>
            <person name="Sagayaradj S."/>
            <person name="Cavanaugh K."/>
            <person name="Han R."/>
            <person name="Bertier L."/>
            <person name="Beede B."/>
            <person name="Kafkas S."/>
            <person name="Golino D."/>
            <person name="Preece J."/>
            <person name="Michelmore R."/>
        </authorList>
    </citation>
    <scope>NUCLEOTIDE SEQUENCE [LARGE SCALE GENOMIC DNA]</scope>
</reference>
<accession>A0ACC0Y939</accession>
<dbReference type="Proteomes" id="UP001163603">
    <property type="component" value="Chromosome 8"/>
</dbReference>
<organism evidence="1 2">
    <name type="scientific">Pistacia integerrima</name>
    <dbReference type="NCBI Taxonomy" id="434235"/>
    <lineage>
        <taxon>Eukaryota</taxon>
        <taxon>Viridiplantae</taxon>
        <taxon>Streptophyta</taxon>
        <taxon>Embryophyta</taxon>
        <taxon>Tracheophyta</taxon>
        <taxon>Spermatophyta</taxon>
        <taxon>Magnoliopsida</taxon>
        <taxon>eudicotyledons</taxon>
        <taxon>Gunneridae</taxon>
        <taxon>Pentapetalae</taxon>
        <taxon>rosids</taxon>
        <taxon>malvids</taxon>
        <taxon>Sapindales</taxon>
        <taxon>Anacardiaceae</taxon>
        <taxon>Pistacia</taxon>
    </lineage>
</organism>
<dbReference type="EMBL" id="CM047743">
    <property type="protein sequence ID" value="KAJ0031129.1"/>
    <property type="molecule type" value="Genomic_DNA"/>
</dbReference>
<evidence type="ECO:0000313" key="2">
    <source>
        <dbReference type="Proteomes" id="UP001163603"/>
    </source>
</evidence>
<proteinExistence type="predicted"/>